<dbReference type="PANTHER" id="PTHR38448:SF2">
    <property type="entry name" value="REGULATORY PROTEIN YLBF"/>
    <property type="match status" value="1"/>
</dbReference>
<dbReference type="PANTHER" id="PTHR38448">
    <property type="entry name" value="REGULATORY PROTEIN YLBF-RELATED"/>
    <property type="match status" value="1"/>
</dbReference>
<dbReference type="InterPro" id="IPR052767">
    <property type="entry name" value="Bact_com_dev_regulator"/>
</dbReference>
<dbReference type="RefSeq" id="WP_160545699.1">
    <property type="nucleotide sequence ID" value="NZ_JBHLUU010000016.1"/>
</dbReference>
<dbReference type="InterPro" id="IPR023378">
    <property type="entry name" value="YheA/YmcA-like_dom_sf"/>
</dbReference>
<protein>
    <submittedName>
        <fullName evidence="2">YlbF family regulator</fullName>
    </submittedName>
</protein>
<name>A0ABV6KNI3_9BACI</name>
<dbReference type="InterPro" id="IPR010368">
    <property type="entry name" value="Com_YlbF"/>
</dbReference>
<evidence type="ECO:0000313" key="3">
    <source>
        <dbReference type="Proteomes" id="UP001589738"/>
    </source>
</evidence>
<accession>A0ABV6KNI3</accession>
<gene>
    <name evidence="2" type="ORF">ACFFHF_06015</name>
</gene>
<keyword evidence="1" id="KW-0175">Coiled coil</keyword>
<sequence length="145" mass="16334">MLATSETIEILEYAEELASMVLESTVVEAYNICLNKVKKDRETQNKIKAFIQMKDRYEEVERFGRYHPDYKTVMMEIRNLKREVDLDLNVAEFKKAENDLQALLDEISVLIGRSVSDFIKVPTGNPFFESSCGGGCSTGGSCGCS</sequence>
<evidence type="ECO:0000256" key="1">
    <source>
        <dbReference type="SAM" id="Coils"/>
    </source>
</evidence>
<dbReference type="Proteomes" id="UP001589738">
    <property type="component" value="Unassembled WGS sequence"/>
</dbReference>
<dbReference type="EMBL" id="JBHLUU010000016">
    <property type="protein sequence ID" value="MFC0474855.1"/>
    <property type="molecule type" value="Genomic_DNA"/>
</dbReference>
<dbReference type="Gene3D" id="1.20.1500.10">
    <property type="entry name" value="YheA/YmcA-like"/>
    <property type="match status" value="1"/>
</dbReference>
<proteinExistence type="predicted"/>
<reference evidence="2 3" key="1">
    <citation type="submission" date="2024-09" db="EMBL/GenBank/DDBJ databases">
        <authorList>
            <person name="Sun Q."/>
            <person name="Mori K."/>
        </authorList>
    </citation>
    <scope>NUCLEOTIDE SEQUENCE [LARGE SCALE GENOMIC DNA]</scope>
    <source>
        <strain evidence="2 3">CGMCC 1.9126</strain>
    </source>
</reference>
<organism evidence="2 3">
    <name type="scientific">Robertmurraya beringensis</name>
    <dbReference type="NCBI Taxonomy" id="641660"/>
    <lineage>
        <taxon>Bacteria</taxon>
        <taxon>Bacillati</taxon>
        <taxon>Bacillota</taxon>
        <taxon>Bacilli</taxon>
        <taxon>Bacillales</taxon>
        <taxon>Bacillaceae</taxon>
        <taxon>Robertmurraya</taxon>
    </lineage>
</organism>
<keyword evidence="3" id="KW-1185">Reference proteome</keyword>
<comment type="caution">
    <text evidence="2">The sequence shown here is derived from an EMBL/GenBank/DDBJ whole genome shotgun (WGS) entry which is preliminary data.</text>
</comment>
<feature type="coiled-coil region" evidence="1">
    <location>
        <begin position="86"/>
        <end position="113"/>
    </location>
</feature>
<dbReference type="SUPFAM" id="SSF158622">
    <property type="entry name" value="YheA/YmcA-like"/>
    <property type="match status" value="1"/>
</dbReference>
<evidence type="ECO:0000313" key="2">
    <source>
        <dbReference type="EMBL" id="MFC0474855.1"/>
    </source>
</evidence>
<dbReference type="Pfam" id="PF06133">
    <property type="entry name" value="Com_YlbF"/>
    <property type="match status" value="1"/>
</dbReference>